<organism evidence="2">
    <name type="scientific">Tetraodon nigroviridis</name>
    <name type="common">Spotted green pufferfish</name>
    <name type="synonym">Chelonodon nigroviridis</name>
    <dbReference type="NCBI Taxonomy" id="99883"/>
    <lineage>
        <taxon>Eukaryota</taxon>
        <taxon>Metazoa</taxon>
        <taxon>Chordata</taxon>
        <taxon>Craniata</taxon>
        <taxon>Vertebrata</taxon>
        <taxon>Euteleostomi</taxon>
        <taxon>Actinopterygii</taxon>
        <taxon>Neopterygii</taxon>
        <taxon>Teleostei</taxon>
        <taxon>Neoteleostei</taxon>
        <taxon>Acanthomorphata</taxon>
        <taxon>Eupercaria</taxon>
        <taxon>Tetraodontiformes</taxon>
        <taxon>Tetradontoidea</taxon>
        <taxon>Tetraodontidae</taxon>
        <taxon>Tetraodon</taxon>
    </lineage>
</organism>
<protein>
    <submittedName>
        <fullName evidence="2">(spotted green pufferfish) hypothetical protein</fullName>
    </submittedName>
</protein>
<proteinExistence type="predicted"/>
<accession>Q4RA66</accession>
<dbReference type="EMBL" id="CAAE01024382">
    <property type="protein sequence ID" value="CAG14717.1"/>
    <property type="molecule type" value="Genomic_DNA"/>
</dbReference>
<feature type="compositionally biased region" description="Pro residues" evidence="1">
    <location>
        <begin position="127"/>
        <end position="139"/>
    </location>
</feature>
<gene>
    <name evidence="2" type="ORF">GSTENG00037918001</name>
</gene>
<reference evidence="2" key="1">
    <citation type="journal article" date="2004" name="Nature">
        <title>Genome duplication in the teleost fish Tetraodon nigroviridis reveals the early vertebrate proto-karyotype.</title>
        <authorList>
            <person name="Jaillon O."/>
            <person name="Aury J.-M."/>
            <person name="Brunet F."/>
            <person name="Petit J.-L."/>
            <person name="Stange-Thomann N."/>
            <person name="Mauceli E."/>
            <person name="Bouneau L."/>
            <person name="Fischer C."/>
            <person name="Ozouf-Costaz C."/>
            <person name="Bernot A."/>
            <person name="Nicaud S."/>
            <person name="Jaffe D."/>
            <person name="Fisher S."/>
            <person name="Lutfalla G."/>
            <person name="Dossat C."/>
            <person name="Segurens B."/>
            <person name="Dasilva C."/>
            <person name="Salanoubat M."/>
            <person name="Levy M."/>
            <person name="Boudet N."/>
            <person name="Castellano S."/>
            <person name="Anthouard V."/>
            <person name="Jubin C."/>
            <person name="Castelli V."/>
            <person name="Katinka M."/>
            <person name="Vacherie B."/>
            <person name="Biemont C."/>
            <person name="Skalli Z."/>
            <person name="Cattolico L."/>
            <person name="Poulain J."/>
            <person name="De Berardinis V."/>
            <person name="Cruaud C."/>
            <person name="Duprat S."/>
            <person name="Brottier P."/>
            <person name="Coutanceau J.-P."/>
            <person name="Gouzy J."/>
            <person name="Parra G."/>
            <person name="Lardier G."/>
            <person name="Chapple C."/>
            <person name="McKernan K.J."/>
            <person name="McEwan P."/>
            <person name="Bosak S."/>
            <person name="Kellis M."/>
            <person name="Volff J.-N."/>
            <person name="Guigo R."/>
            <person name="Zody M.C."/>
            <person name="Mesirov J."/>
            <person name="Lindblad-Toh K."/>
            <person name="Birren B."/>
            <person name="Nusbaum C."/>
            <person name="Kahn D."/>
            <person name="Robinson-Rechavi M."/>
            <person name="Laudet V."/>
            <person name="Schachter V."/>
            <person name="Quetier F."/>
            <person name="Saurin W."/>
            <person name="Scarpelli C."/>
            <person name="Wincker P."/>
            <person name="Lander E.S."/>
            <person name="Weissenbach J."/>
            <person name="Roest Crollius H."/>
        </authorList>
    </citation>
    <scope>NUCLEOTIDE SEQUENCE [LARGE SCALE GENOMIC DNA]</scope>
</reference>
<reference evidence="2" key="2">
    <citation type="submission" date="2004-02" db="EMBL/GenBank/DDBJ databases">
        <authorList>
            <consortium name="Genoscope"/>
            <consortium name="Whitehead Institute Centre for Genome Research"/>
        </authorList>
    </citation>
    <scope>NUCLEOTIDE SEQUENCE</scope>
</reference>
<comment type="caution">
    <text evidence="2">The sequence shown here is derived from an EMBL/GenBank/DDBJ whole genome shotgun (WGS) entry which is preliminary data.</text>
</comment>
<evidence type="ECO:0000313" key="2">
    <source>
        <dbReference type="EMBL" id="CAG14717.1"/>
    </source>
</evidence>
<feature type="non-terminal residue" evidence="2">
    <location>
        <position position="1"/>
    </location>
</feature>
<evidence type="ECO:0000256" key="1">
    <source>
        <dbReference type="SAM" id="MobiDB-lite"/>
    </source>
</evidence>
<dbReference type="KEGG" id="tng:GSTEN00037918G001"/>
<sequence>SRASCPCPPQHGLPRRPVHGGDALPPDALRPLEHVQQPRAQLQPQSEPLHVGPEGGRASHQGGGAAAGRQQRRHVRRLRLRGRRSRLHQRQRQPHHPIGRRRPHGQSELVNPSTRQSGRRLYLWPMGGPPGGPPPLFQF</sequence>
<name>Q4RA66_TETNG</name>
<dbReference type="AlphaFoldDB" id="Q4RA66"/>
<feature type="region of interest" description="Disordered" evidence="1">
    <location>
        <begin position="1"/>
        <end position="139"/>
    </location>
</feature>
<feature type="compositionally biased region" description="Basic residues" evidence="1">
    <location>
        <begin position="70"/>
        <end position="104"/>
    </location>
</feature>
<feature type="compositionally biased region" description="Pro residues" evidence="1">
    <location>
        <begin position="1"/>
        <end position="11"/>
    </location>
</feature>